<sequence length="195" mass="22221">SYISSIEKDCAEYSSQQIVSDKVQKYKDIERITEHKEYFEIPYVLSIYASFPGKKAASVENYAVYDINGIFIETPFRFNIGKLRSYLIVEYRNYNFINNSISPNFGGSAFIGGLKTSIRLFNIKDEWFQPYFSILTGKFHAGKGIILDVGIPLLKVPRSSLIINSSVRANMVQKSGGSFTGWLDYGLFIGYPLYY</sequence>
<gene>
    <name evidence="1" type="ORF">METZ01_LOCUS396697</name>
</gene>
<proteinExistence type="predicted"/>
<protein>
    <submittedName>
        <fullName evidence="1">Uncharacterized protein</fullName>
    </submittedName>
</protein>
<organism evidence="1">
    <name type="scientific">marine metagenome</name>
    <dbReference type="NCBI Taxonomy" id="408172"/>
    <lineage>
        <taxon>unclassified sequences</taxon>
        <taxon>metagenomes</taxon>
        <taxon>ecological metagenomes</taxon>
    </lineage>
</organism>
<dbReference type="EMBL" id="UINC01150671">
    <property type="protein sequence ID" value="SVD43843.1"/>
    <property type="molecule type" value="Genomic_DNA"/>
</dbReference>
<reference evidence="1" key="1">
    <citation type="submission" date="2018-05" db="EMBL/GenBank/DDBJ databases">
        <authorList>
            <person name="Lanie J.A."/>
            <person name="Ng W.-L."/>
            <person name="Kazmierczak K.M."/>
            <person name="Andrzejewski T.M."/>
            <person name="Davidsen T.M."/>
            <person name="Wayne K.J."/>
            <person name="Tettelin H."/>
            <person name="Glass J.I."/>
            <person name="Rusch D."/>
            <person name="Podicherti R."/>
            <person name="Tsui H.-C.T."/>
            <person name="Winkler M.E."/>
        </authorList>
    </citation>
    <scope>NUCLEOTIDE SEQUENCE</scope>
</reference>
<evidence type="ECO:0000313" key="1">
    <source>
        <dbReference type="EMBL" id="SVD43843.1"/>
    </source>
</evidence>
<accession>A0A382VBI2</accession>
<dbReference type="AlphaFoldDB" id="A0A382VBI2"/>
<feature type="non-terminal residue" evidence="1">
    <location>
        <position position="1"/>
    </location>
</feature>
<name>A0A382VBI2_9ZZZZ</name>